<dbReference type="InterPro" id="IPR052041">
    <property type="entry name" value="Nucleic_acid_metab_PIN/TRAM"/>
</dbReference>
<gene>
    <name evidence="2" type="ORF">SDC9_203715</name>
</gene>
<dbReference type="InterPro" id="IPR027417">
    <property type="entry name" value="P-loop_NTPase"/>
</dbReference>
<protein>
    <recommendedName>
        <fullName evidence="1">ChlI/MoxR AAA lid domain-containing protein</fullName>
    </recommendedName>
</protein>
<reference evidence="2" key="1">
    <citation type="submission" date="2019-08" db="EMBL/GenBank/DDBJ databases">
        <authorList>
            <person name="Kucharzyk K."/>
            <person name="Murdoch R.W."/>
            <person name="Higgins S."/>
            <person name="Loffler F."/>
        </authorList>
    </citation>
    <scope>NUCLEOTIDE SEQUENCE</scope>
</reference>
<evidence type="ECO:0000259" key="1">
    <source>
        <dbReference type="Pfam" id="PF17863"/>
    </source>
</evidence>
<dbReference type="PANTHER" id="PTHR11603:SF155">
    <property type="entry name" value="AAA FAMILY ATPASE"/>
    <property type="match status" value="1"/>
</dbReference>
<sequence>MVRLSMGYPDRRSEVEMLRRHQNAVSLDSVNRVITPNDLALMQREVESIYVSDALFAYITELTGWTRTQPAIRIGVSPRGTIALLRMSKAAAYLSGRDYLIPQDVQLVFESVSAHRIQLSPRALVSGVSEQQLAKRALTQVQAPVAV</sequence>
<dbReference type="PANTHER" id="PTHR11603">
    <property type="entry name" value="AAA FAMILY ATPASE"/>
    <property type="match status" value="1"/>
</dbReference>
<feature type="domain" description="ChlI/MoxR AAA lid" evidence="1">
    <location>
        <begin position="66"/>
        <end position="132"/>
    </location>
</feature>
<organism evidence="2">
    <name type="scientific">bioreactor metagenome</name>
    <dbReference type="NCBI Taxonomy" id="1076179"/>
    <lineage>
        <taxon>unclassified sequences</taxon>
        <taxon>metagenomes</taxon>
        <taxon>ecological metagenomes</taxon>
    </lineage>
</organism>
<dbReference type="InterPro" id="IPR041628">
    <property type="entry name" value="ChlI/MoxR_AAA_lid"/>
</dbReference>
<proteinExistence type="predicted"/>
<evidence type="ECO:0000313" key="2">
    <source>
        <dbReference type="EMBL" id="MPN56030.1"/>
    </source>
</evidence>
<dbReference type="EMBL" id="VSSQ01125920">
    <property type="protein sequence ID" value="MPN56030.1"/>
    <property type="molecule type" value="Genomic_DNA"/>
</dbReference>
<dbReference type="Gene3D" id="1.10.8.80">
    <property type="entry name" value="Magnesium chelatase subunit I, C-Terminal domain"/>
    <property type="match status" value="1"/>
</dbReference>
<name>A0A645IYR0_9ZZZZ</name>
<comment type="caution">
    <text evidence="2">The sequence shown here is derived from an EMBL/GenBank/DDBJ whole genome shotgun (WGS) entry which is preliminary data.</text>
</comment>
<accession>A0A645IYR0</accession>
<dbReference type="SUPFAM" id="SSF52540">
    <property type="entry name" value="P-loop containing nucleoside triphosphate hydrolases"/>
    <property type="match status" value="1"/>
</dbReference>
<dbReference type="AlphaFoldDB" id="A0A645IYR0"/>
<dbReference type="Pfam" id="PF17863">
    <property type="entry name" value="AAA_lid_2"/>
    <property type="match status" value="1"/>
</dbReference>